<keyword evidence="5 10" id="KW-0328">Glycosyltransferase</keyword>
<dbReference type="InterPro" id="IPR017853">
    <property type="entry name" value="GH"/>
</dbReference>
<evidence type="ECO:0000256" key="5">
    <source>
        <dbReference type="ARBA" id="ARBA00022676"/>
    </source>
</evidence>
<dbReference type="EC" id="2.4.1.25" evidence="3 10"/>
<dbReference type="SUPFAM" id="SSF51445">
    <property type="entry name" value="(Trans)glycosidases"/>
    <property type="match status" value="1"/>
</dbReference>
<organism evidence="11 12">
    <name type="scientific">Phyllobacterium ifriqiyense</name>
    <dbReference type="NCBI Taxonomy" id="314238"/>
    <lineage>
        <taxon>Bacteria</taxon>
        <taxon>Pseudomonadati</taxon>
        <taxon>Pseudomonadota</taxon>
        <taxon>Alphaproteobacteria</taxon>
        <taxon>Hyphomicrobiales</taxon>
        <taxon>Phyllobacteriaceae</taxon>
        <taxon>Phyllobacterium</taxon>
    </lineage>
</organism>
<evidence type="ECO:0000256" key="9">
    <source>
        <dbReference type="ARBA" id="ARBA00031501"/>
    </source>
</evidence>
<dbReference type="NCBIfam" id="TIGR00217">
    <property type="entry name" value="malQ"/>
    <property type="match status" value="1"/>
</dbReference>
<evidence type="ECO:0000256" key="3">
    <source>
        <dbReference type="ARBA" id="ARBA00012560"/>
    </source>
</evidence>
<keyword evidence="7 10" id="KW-0119">Carbohydrate metabolism</keyword>
<reference evidence="11 12" key="1">
    <citation type="submission" date="2023-07" db="EMBL/GenBank/DDBJ databases">
        <title>Comparative genomics of wheat-associated soil bacteria to identify genetic determinants of phenazine resistance.</title>
        <authorList>
            <person name="Mouncey N."/>
        </authorList>
    </citation>
    <scope>NUCLEOTIDE SEQUENCE [LARGE SCALE GENOMIC DNA]</scope>
    <source>
        <strain evidence="11 12">W4I11</strain>
    </source>
</reference>
<protein>
    <recommendedName>
        <fullName evidence="4 10">4-alpha-glucanotransferase</fullName>
        <ecNumber evidence="3 10">2.4.1.25</ecNumber>
    </recommendedName>
    <alternativeName>
        <fullName evidence="8 10">Amylomaltase</fullName>
    </alternativeName>
    <alternativeName>
        <fullName evidence="9 10">Disproportionating enzyme</fullName>
    </alternativeName>
</protein>
<evidence type="ECO:0000256" key="4">
    <source>
        <dbReference type="ARBA" id="ARBA00020295"/>
    </source>
</evidence>
<dbReference type="GO" id="GO:0004134">
    <property type="term" value="F:4-alpha-glucanotransferase activity"/>
    <property type="evidence" value="ECO:0007669"/>
    <property type="project" value="UniProtKB-EC"/>
</dbReference>
<gene>
    <name evidence="11" type="ORF">QFZ34_000385</name>
</gene>
<sequence>MKKPEESAAALGISMRYEGTDKAVHEVPWETVEKLAHELNAFESQTEAALHDGSVNNQCYMPEWLDGGRSWGLSLQLYELRSRRNWGIGDFADLAAVVKTAGGLGADFIGLNPLHALFMADPDRNSPFSPSNRRFLNPIYIAVDHAPGYQPAADELEQAAELRRGELVEYLRVAELKLKALRRCWHTWLMDSSDAAKQEQLALDAFRREAGQGLFYHALFECLSAEMKCAGLGAGWQSWPEAFRDPQSDKVAEYAVTSTGEIDFHCWLQWVSHKQLNMAADAARTAGLRLGLYLDFAVGEVPDGSSAWSSGKDYLRSFRIGAPPDFFSTNGQDWGLAPFSPQSMVRPDSSFRKVLDQLMSQAGALRIDHAMALKQLFLVPDGSSPSNGTYLRYPFDTLVQIVSCLSRLHKCIVIGEDLGNVPRGFREAMTRANVLSYRVLYFEKTDRAFTPMAHYPKLSLACLSTHDLPTLAGWWLAKDIELRCRFQLIDETMAADQHAVRLKERHALLLALAEENAISQQEYDSLSRNCAEASMPLPLEVMIGAHRFLARSPSLLTSVRLADVACQLEPTNMPGTAPDVYPNWRRKLSLEIEELGQNMYFQSILAAVAAERPR</sequence>
<name>A0ABU0S362_9HYPH</name>
<dbReference type="PANTHER" id="PTHR32438:SF5">
    <property type="entry name" value="4-ALPHA-GLUCANOTRANSFERASE DPE1, CHLOROPLASTIC_AMYLOPLASTIC"/>
    <property type="match status" value="1"/>
</dbReference>
<comment type="similarity">
    <text evidence="2 10">Belongs to the disproportionating enzyme family.</text>
</comment>
<keyword evidence="6 10" id="KW-0808">Transferase</keyword>
<dbReference type="Proteomes" id="UP001237780">
    <property type="component" value="Unassembled WGS sequence"/>
</dbReference>
<dbReference type="Pfam" id="PF02446">
    <property type="entry name" value="Glyco_hydro_77"/>
    <property type="match status" value="1"/>
</dbReference>
<evidence type="ECO:0000256" key="10">
    <source>
        <dbReference type="RuleBase" id="RU361207"/>
    </source>
</evidence>
<proteinExistence type="inferred from homology"/>
<dbReference type="Gene3D" id="3.20.20.80">
    <property type="entry name" value="Glycosidases"/>
    <property type="match status" value="1"/>
</dbReference>
<comment type="catalytic activity">
    <reaction evidence="1 10">
        <text>Transfers a segment of a (1-&gt;4)-alpha-D-glucan to a new position in an acceptor, which may be glucose or a (1-&gt;4)-alpha-D-glucan.</text>
        <dbReference type="EC" id="2.4.1.25"/>
    </reaction>
</comment>
<keyword evidence="12" id="KW-1185">Reference proteome</keyword>
<dbReference type="InterPro" id="IPR003385">
    <property type="entry name" value="Glyco_hydro_77"/>
</dbReference>
<evidence type="ECO:0000313" key="11">
    <source>
        <dbReference type="EMBL" id="MDQ0995208.1"/>
    </source>
</evidence>
<evidence type="ECO:0000256" key="8">
    <source>
        <dbReference type="ARBA" id="ARBA00031423"/>
    </source>
</evidence>
<evidence type="ECO:0000256" key="2">
    <source>
        <dbReference type="ARBA" id="ARBA00005684"/>
    </source>
</evidence>
<dbReference type="PANTHER" id="PTHR32438">
    <property type="entry name" value="4-ALPHA-GLUCANOTRANSFERASE DPE1, CHLOROPLASTIC/AMYLOPLASTIC"/>
    <property type="match status" value="1"/>
</dbReference>
<dbReference type="RefSeq" id="WP_307276115.1">
    <property type="nucleotide sequence ID" value="NZ_JAUSZT010000002.1"/>
</dbReference>
<accession>A0ABU0S362</accession>
<comment type="caution">
    <text evidence="11">The sequence shown here is derived from an EMBL/GenBank/DDBJ whole genome shotgun (WGS) entry which is preliminary data.</text>
</comment>
<evidence type="ECO:0000256" key="1">
    <source>
        <dbReference type="ARBA" id="ARBA00000439"/>
    </source>
</evidence>
<evidence type="ECO:0000313" key="12">
    <source>
        <dbReference type="Proteomes" id="UP001237780"/>
    </source>
</evidence>
<evidence type="ECO:0000256" key="7">
    <source>
        <dbReference type="ARBA" id="ARBA00023277"/>
    </source>
</evidence>
<dbReference type="EMBL" id="JAUSZT010000002">
    <property type="protein sequence ID" value="MDQ0995208.1"/>
    <property type="molecule type" value="Genomic_DNA"/>
</dbReference>
<evidence type="ECO:0000256" key="6">
    <source>
        <dbReference type="ARBA" id="ARBA00022679"/>
    </source>
</evidence>